<gene>
    <name evidence="1" type="ORF">C7S18_06650</name>
</gene>
<dbReference type="AlphaFoldDB" id="A0A2P1PPZ4"/>
<reference evidence="1 2" key="1">
    <citation type="submission" date="2018-03" db="EMBL/GenBank/DDBJ databases">
        <title>Ahniella affigens gen. nov., sp. nov., a gammaproteobacterium isolated from sandy soil near a stream.</title>
        <authorList>
            <person name="Ko Y."/>
            <person name="Kim J.-H."/>
        </authorList>
    </citation>
    <scope>NUCLEOTIDE SEQUENCE [LARGE SCALE GENOMIC DNA]</scope>
    <source>
        <strain evidence="1 2">D13</strain>
    </source>
</reference>
<sequence length="59" mass="6807">MNALQQAAFIRQHGEREALLVLLVNLLGTCQQRMGEGFAITEALRRHRVGMTFRKCFQF</sequence>
<dbReference type="Proteomes" id="UP000241074">
    <property type="component" value="Chromosome"/>
</dbReference>
<protein>
    <submittedName>
        <fullName evidence="1">Uncharacterized protein</fullName>
    </submittedName>
</protein>
<reference evidence="1 2" key="2">
    <citation type="submission" date="2018-03" db="EMBL/GenBank/DDBJ databases">
        <authorList>
            <person name="Keele B.F."/>
        </authorList>
    </citation>
    <scope>NUCLEOTIDE SEQUENCE [LARGE SCALE GENOMIC DNA]</scope>
    <source>
        <strain evidence="1 2">D13</strain>
    </source>
</reference>
<accession>A0A2P1PPZ4</accession>
<dbReference type="KEGG" id="xba:C7S18_06650"/>
<dbReference type="EMBL" id="CP027860">
    <property type="protein sequence ID" value="AVP96898.1"/>
    <property type="molecule type" value="Genomic_DNA"/>
</dbReference>
<keyword evidence="2" id="KW-1185">Reference proteome</keyword>
<name>A0A2P1PPZ4_9GAMM</name>
<evidence type="ECO:0000313" key="2">
    <source>
        <dbReference type="Proteomes" id="UP000241074"/>
    </source>
</evidence>
<evidence type="ECO:0000313" key="1">
    <source>
        <dbReference type="EMBL" id="AVP96898.1"/>
    </source>
</evidence>
<organism evidence="1 2">
    <name type="scientific">Ahniella affigens</name>
    <dbReference type="NCBI Taxonomy" id="2021234"/>
    <lineage>
        <taxon>Bacteria</taxon>
        <taxon>Pseudomonadati</taxon>
        <taxon>Pseudomonadota</taxon>
        <taxon>Gammaproteobacteria</taxon>
        <taxon>Lysobacterales</taxon>
        <taxon>Rhodanobacteraceae</taxon>
        <taxon>Ahniella</taxon>
    </lineage>
</organism>
<proteinExistence type="predicted"/>